<protein>
    <submittedName>
        <fullName evidence="3">Uncharacterized protein</fullName>
    </submittedName>
</protein>
<keyword evidence="2" id="KW-1133">Transmembrane helix</keyword>
<dbReference type="RefSeq" id="WP_078114590.1">
    <property type="nucleotide sequence ID" value="NZ_MWMH01000001.1"/>
</dbReference>
<proteinExistence type="predicted"/>
<evidence type="ECO:0000313" key="3">
    <source>
        <dbReference type="EMBL" id="OOP75233.1"/>
    </source>
</evidence>
<dbReference type="Proteomes" id="UP000190959">
    <property type="component" value="Unassembled WGS sequence"/>
</dbReference>
<comment type="caution">
    <text evidence="3">The sequence shown here is derived from an EMBL/GenBank/DDBJ whole genome shotgun (WGS) entry which is preliminary data.</text>
</comment>
<feature type="transmembrane region" description="Helical" evidence="2">
    <location>
        <begin position="7"/>
        <end position="32"/>
    </location>
</feature>
<evidence type="ECO:0000256" key="2">
    <source>
        <dbReference type="SAM" id="Phobius"/>
    </source>
</evidence>
<dbReference type="EMBL" id="MWMH01000001">
    <property type="protein sequence ID" value="OOP75233.1"/>
    <property type="molecule type" value="Genomic_DNA"/>
</dbReference>
<name>A0A1S9NCY0_CLOBE</name>
<sequence length="851" mass="94131">MRRKKQGASLIMVTIVFMFLSTVSFAMLSMVLGNYKARISESNRVENLYASDSGLDVAYNIIGKTFDGATKYGYYKVLTLKDGANTGPNNDKYQDINTDIKDLNDRITHLENQKKASKDDSNVDLSDFDKKIGALKLLIKEDEALQQVLINEEFKRAFKNFIEKTNSSNAAENIPYDQLEGLIQNHSYVDMSNVNDTNIDGAKKVLNVEFGINGSVADVAPTLEPTISFNSRSSTIIGIHASVDGHKETVEVEVAPEKEYYDISVDSTFYSGKLNGNEDDTTNERHLQANFKLTVPEFKDIYYKESSGDIEEYLATKDRALTVKGNMNLNEADDFTVVKGEVYVEGTTPASVSVDGTIQPGINVSNRSYEKYNGGIMVYNSKGVHFNNDVVTRNTLNLRSGADVTIDTNLYGSNIYIGGSKYDPNKLDNGLNDSATGAKLGVGQVVIDNDLGVKATGSIITINDFFGINDKTIKDTTVDRTKSSSSIIVNSDDNSSSININKSLYIMGTAHINTNETDNDDRYKYQTGESIAVKGNYMAYAVPMNEAEEFAYYNPLQLLDDSKVEDKVSYKANHFTNYWNSETSKNPAHYPNTGGIHLLGILDKDGKVDTEKIREYIHTVGALVYEVNGEKKVLGLDSQSSYGPDLELPGGTVYEKQRTFASKVYKFNQSATKYYDYDKTILTDFSSLVDTSKISYSGYTLLDQSNKGEYAIFNGDKNKKIEIMTSDDNTNKITNDGGNIVIKVRKDTKTLNAVIVSAGNVSIESDDININGCIIINGDLNINSKSGIKITYDSGVIERVQAKNEGLFKAVFGNSVIYDANSTSEPDNSTSVDSSYDLKNFLQKQLWRIIQ</sequence>
<organism evidence="3 4">
    <name type="scientific">Clostridium beijerinckii</name>
    <name type="common">Clostridium MP</name>
    <dbReference type="NCBI Taxonomy" id="1520"/>
    <lineage>
        <taxon>Bacteria</taxon>
        <taxon>Bacillati</taxon>
        <taxon>Bacillota</taxon>
        <taxon>Clostridia</taxon>
        <taxon>Eubacteriales</taxon>
        <taxon>Clostridiaceae</taxon>
        <taxon>Clostridium</taxon>
    </lineage>
</organism>
<dbReference type="AlphaFoldDB" id="A0A1S9NCY0"/>
<keyword evidence="2" id="KW-0812">Transmembrane</keyword>
<keyword evidence="2" id="KW-0472">Membrane</keyword>
<keyword evidence="1" id="KW-0175">Coiled coil</keyword>
<evidence type="ECO:0000313" key="4">
    <source>
        <dbReference type="Proteomes" id="UP000190959"/>
    </source>
</evidence>
<feature type="coiled-coil region" evidence="1">
    <location>
        <begin position="93"/>
        <end position="120"/>
    </location>
</feature>
<reference evidence="3 4" key="1">
    <citation type="submission" date="2017-02" db="EMBL/GenBank/DDBJ databases">
        <title>Genome sequence of Clostridium beijerinckii Br21.</title>
        <authorList>
            <person name="Fonseca B.C."/>
            <person name="Guazzaroni M.E."/>
            <person name="Riano-Pachon D.M."/>
            <person name="Reginatto V."/>
        </authorList>
    </citation>
    <scope>NUCLEOTIDE SEQUENCE [LARGE SCALE GENOMIC DNA]</scope>
    <source>
        <strain evidence="3 4">Br21</strain>
    </source>
</reference>
<accession>A0A1S9NCY0</accession>
<evidence type="ECO:0000256" key="1">
    <source>
        <dbReference type="SAM" id="Coils"/>
    </source>
</evidence>
<gene>
    <name evidence="3" type="ORF">CBEIBR21_03420</name>
</gene>